<dbReference type="PANTHER" id="PTHR34472">
    <property type="entry name" value="SULFUR CARRIER PROTEIN THIS"/>
    <property type="match status" value="1"/>
</dbReference>
<comment type="caution">
    <text evidence="1">The sequence shown here is derived from an EMBL/GenBank/DDBJ whole genome shotgun (WGS) entry which is preliminary data.</text>
</comment>
<dbReference type="InterPro" id="IPR012675">
    <property type="entry name" value="Beta-grasp_dom_sf"/>
</dbReference>
<name>A0ABR6EYZ6_9SPHI</name>
<dbReference type="InterPro" id="IPR010035">
    <property type="entry name" value="Thi_S"/>
</dbReference>
<evidence type="ECO:0000313" key="2">
    <source>
        <dbReference type="Proteomes" id="UP000636110"/>
    </source>
</evidence>
<dbReference type="Gene3D" id="3.10.20.30">
    <property type="match status" value="1"/>
</dbReference>
<dbReference type="EMBL" id="WNXC01000006">
    <property type="protein sequence ID" value="MBB2150457.1"/>
    <property type="molecule type" value="Genomic_DNA"/>
</dbReference>
<keyword evidence="2" id="KW-1185">Reference proteome</keyword>
<dbReference type="InterPro" id="IPR003749">
    <property type="entry name" value="ThiS/MoaD-like"/>
</dbReference>
<sequence length="67" mass="7360">MEITVNQQTYPISETCSIAHLLEEVLKIPAEGIAVAINQTIISKAEWPKRLLQDGDRLTLIKATQGG</sequence>
<accession>A0ABR6EYZ6</accession>
<gene>
    <name evidence="1" type="primary">thiS</name>
    <name evidence="1" type="ORF">GM920_16285</name>
</gene>
<evidence type="ECO:0000313" key="1">
    <source>
        <dbReference type="EMBL" id="MBB2150457.1"/>
    </source>
</evidence>
<organism evidence="1 2">
    <name type="scientific">Pedobacter gandavensis</name>
    <dbReference type="NCBI Taxonomy" id="2679963"/>
    <lineage>
        <taxon>Bacteria</taxon>
        <taxon>Pseudomonadati</taxon>
        <taxon>Bacteroidota</taxon>
        <taxon>Sphingobacteriia</taxon>
        <taxon>Sphingobacteriales</taxon>
        <taxon>Sphingobacteriaceae</taxon>
        <taxon>Pedobacter</taxon>
    </lineage>
</organism>
<dbReference type="CDD" id="cd00565">
    <property type="entry name" value="Ubl_ThiS"/>
    <property type="match status" value="1"/>
</dbReference>
<dbReference type="SUPFAM" id="SSF54285">
    <property type="entry name" value="MoaD/ThiS"/>
    <property type="match status" value="1"/>
</dbReference>
<protein>
    <submittedName>
        <fullName evidence="1">Sulfur carrier protein ThiS</fullName>
    </submittedName>
</protein>
<dbReference type="PANTHER" id="PTHR34472:SF1">
    <property type="entry name" value="SULFUR CARRIER PROTEIN THIS"/>
    <property type="match status" value="1"/>
</dbReference>
<proteinExistence type="predicted"/>
<dbReference type="RefSeq" id="WP_182959449.1">
    <property type="nucleotide sequence ID" value="NZ_WNXC01000006.1"/>
</dbReference>
<dbReference type="Proteomes" id="UP000636110">
    <property type="component" value="Unassembled WGS sequence"/>
</dbReference>
<dbReference type="NCBIfam" id="TIGR01683">
    <property type="entry name" value="thiS"/>
    <property type="match status" value="1"/>
</dbReference>
<dbReference type="InterPro" id="IPR016155">
    <property type="entry name" value="Mopterin_synth/thiamin_S_b"/>
</dbReference>
<reference evidence="1 2" key="1">
    <citation type="submission" date="2019-11" db="EMBL/GenBank/DDBJ databases">
        <title>Description of Pedobacter sp. LMG 31462T.</title>
        <authorList>
            <person name="Carlier A."/>
            <person name="Qi S."/>
            <person name="Vandamme P."/>
        </authorList>
    </citation>
    <scope>NUCLEOTIDE SEQUENCE [LARGE SCALE GENOMIC DNA]</scope>
    <source>
        <strain evidence="1 2">LMG 31462</strain>
    </source>
</reference>
<dbReference type="Pfam" id="PF02597">
    <property type="entry name" value="ThiS"/>
    <property type="match status" value="1"/>
</dbReference>